<organism evidence="2 3">
    <name type="scientific">Candidatus Liptonbacteria bacterium GWC1_60_9</name>
    <dbReference type="NCBI Taxonomy" id="1798645"/>
    <lineage>
        <taxon>Bacteria</taxon>
        <taxon>Candidatus Liptoniibacteriota</taxon>
    </lineage>
</organism>
<dbReference type="AlphaFoldDB" id="A0A1G2C6M9"/>
<evidence type="ECO:0000313" key="2">
    <source>
        <dbReference type="EMBL" id="OGY97052.1"/>
    </source>
</evidence>
<sequence length="141" mass="15867">MGDRLLAWLAVGLVAIAAFHFFALWSFLYWKFLWLDTVMHFAGGAWAGGFFFWARRRFPAYFAEPARTAGTVLQALAMVALVGVVWEFYEFGMDLVFQRGVSTYELLGQQGVRDTMGDLFFDLLGGLAAAVVLVRRNLPRA</sequence>
<gene>
    <name evidence="2" type="ORF">A2128_00700</name>
</gene>
<name>A0A1G2C6M9_9BACT</name>
<reference evidence="2 3" key="1">
    <citation type="journal article" date="2016" name="Nat. Commun.">
        <title>Thousands of microbial genomes shed light on interconnected biogeochemical processes in an aquifer system.</title>
        <authorList>
            <person name="Anantharaman K."/>
            <person name="Brown C.T."/>
            <person name="Hug L.A."/>
            <person name="Sharon I."/>
            <person name="Castelle C.J."/>
            <person name="Probst A.J."/>
            <person name="Thomas B.C."/>
            <person name="Singh A."/>
            <person name="Wilkins M.J."/>
            <person name="Karaoz U."/>
            <person name="Brodie E.L."/>
            <person name="Williams K.H."/>
            <person name="Hubbard S.S."/>
            <person name="Banfield J.F."/>
        </authorList>
    </citation>
    <scope>NUCLEOTIDE SEQUENCE [LARGE SCALE GENOMIC DNA]</scope>
</reference>
<dbReference type="Proteomes" id="UP000176349">
    <property type="component" value="Unassembled WGS sequence"/>
</dbReference>
<proteinExistence type="predicted"/>
<evidence type="ECO:0000313" key="3">
    <source>
        <dbReference type="Proteomes" id="UP000176349"/>
    </source>
</evidence>
<evidence type="ECO:0000256" key="1">
    <source>
        <dbReference type="SAM" id="Phobius"/>
    </source>
</evidence>
<keyword evidence="1" id="KW-1133">Transmembrane helix</keyword>
<comment type="caution">
    <text evidence="2">The sequence shown here is derived from an EMBL/GenBank/DDBJ whole genome shotgun (WGS) entry which is preliminary data.</text>
</comment>
<feature type="transmembrane region" description="Helical" evidence="1">
    <location>
        <begin position="119"/>
        <end position="138"/>
    </location>
</feature>
<feature type="transmembrane region" description="Helical" evidence="1">
    <location>
        <begin position="66"/>
        <end position="89"/>
    </location>
</feature>
<protein>
    <submittedName>
        <fullName evidence="2">Uncharacterized protein</fullName>
    </submittedName>
</protein>
<feature type="transmembrane region" description="Helical" evidence="1">
    <location>
        <begin position="5"/>
        <end position="27"/>
    </location>
</feature>
<keyword evidence="1" id="KW-0812">Transmembrane</keyword>
<feature type="transmembrane region" description="Helical" evidence="1">
    <location>
        <begin position="33"/>
        <end position="54"/>
    </location>
</feature>
<dbReference type="EMBL" id="MHKV01000025">
    <property type="protein sequence ID" value="OGY97052.1"/>
    <property type="molecule type" value="Genomic_DNA"/>
</dbReference>
<dbReference type="Pfam" id="PF09997">
    <property type="entry name" value="DUF2238"/>
    <property type="match status" value="1"/>
</dbReference>
<dbReference type="InterPro" id="IPR014509">
    <property type="entry name" value="YjdF-like"/>
</dbReference>
<accession>A0A1G2C6M9</accession>
<keyword evidence="1" id="KW-0472">Membrane</keyword>